<gene>
    <name evidence="1" type="ORF">METZ01_LOCUS214632</name>
</gene>
<sequence>MVLVEAANSLRVTWSRFCTDLNHKNQKILSSGHRQAMMLQFGS</sequence>
<accession>A0A382FFB9</accession>
<protein>
    <submittedName>
        <fullName evidence="1">Uncharacterized protein</fullName>
    </submittedName>
</protein>
<proteinExistence type="predicted"/>
<organism evidence="1">
    <name type="scientific">marine metagenome</name>
    <dbReference type="NCBI Taxonomy" id="408172"/>
    <lineage>
        <taxon>unclassified sequences</taxon>
        <taxon>metagenomes</taxon>
        <taxon>ecological metagenomes</taxon>
    </lineage>
</organism>
<reference evidence="1" key="1">
    <citation type="submission" date="2018-05" db="EMBL/GenBank/DDBJ databases">
        <authorList>
            <person name="Lanie J.A."/>
            <person name="Ng W.-L."/>
            <person name="Kazmierczak K.M."/>
            <person name="Andrzejewski T.M."/>
            <person name="Davidsen T.M."/>
            <person name="Wayne K.J."/>
            <person name="Tettelin H."/>
            <person name="Glass J.I."/>
            <person name="Rusch D."/>
            <person name="Podicherti R."/>
            <person name="Tsui H.-C.T."/>
            <person name="Winkler M.E."/>
        </authorList>
    </citation>
    <scope>NUCLEOTIDE SEQUENCE</scope>
</reference>
<dbReference type="EMBL" id="UINC01049693">
    <property type="protein sequence ID" value="SVB61778.1"/>
    <property type="molecule type" value="Genomic_DNA"/>
</dbReference>
<dbReference type="AlphaFoldDB" id="A0A382FFB9"/>
<evidence type="ECO:0000313" key="1">
    <source>
        <dbReference type="EMBL" id="SVB61778.1"/>
    </source>
</evidence>
<name>A0A382FFB9_9ZZZZ</name>